<evidence type="ECO:0000313" key="3">
    <source>
        <dbReference type="Proteomes" id="UP000077266"/>
    </source>
</evidence>
<gene>
    <name evidence="2" type="ORF">EXIGLDRAFT_763484</name>
</gene>
<name>A0A165LXX4_EXIGL</name>
<dbReference type="AlphaFoldDB" id="A0A165LXX4"/>
<proteinExistence type="predicted"/>
<feature type="region of interest" description="Disordered" evidence="1">
    <location>
        <begin position="125"/>
        <end position="147"/>
    </location>
</feature>
<sequence length="998" mass="112237">MLNSFENALRITLDAERQAAEKDDNNWPPVGRLQHSATYSTSTVDDVQNDFRSQDDAGERFAGMYLERTLLAPEGGFANMAPPPHPGAHENANLHAKLRVINLILAELERELPYPASLSGTFRRSSRSTSPCLDNASQIPEHTAGPQPLVRINSSPLYVAPTALSDMCGPGYFDSRFTFELTALPQLSSPLPPPCSTRADGHHDCVPHCACTMHRMHLSRHASDHRTFLAQLLAHAYTPRTRLDPLAPSPLASQHLRLHADMAVYAADADHPQCQPRTSHTMQSRCPRVSMFDRTIFSRLRAQLESHLPPRSDHQFGAAGSYQEEHVLVKLVTKYSYYFRTGIVLEHLAEIARDVDGDLNPTPETQQAEALTAQVERRLSYDLCGTHPSARDVMLSYAEANSWLELKKRALSDEAYQRRATALYSAGQAYVHSRRLLREIQFAYKQGVLHVYCGIYPDIEVVDDKTRNVLEIWIAENNRDENKDTGILVQLESRVAAAEGRSTDSAARLAEWEEDIRRWRPNLTSDQLARPLAQMTGRDLTALLPPEIVRRFFRGWTFEELQSALAVSTEWRAVALDHPAYWQNISLTSMSPSDAAVELALLRIRLTHGRPFSLSIWAHYPSVSLARVFHAVAAHLWHIVNLSLVIHGRDSGVAFAALLHSAPLLESFHLSFWLYPDLFAEPTLPSQLFSNDAPALRHVGLITARFDAPIPVFRQVRNVLLGTGAEHLGYMPLQSLFANFPGAKSVRFIALSLFPREDYGSESLWKSLESVAFQLAPECLPHAIHGLPLHCVPMVRVEHAKSAEVGILCSNLDGDLDMTVSPDVFDDLEYRFVVNLRARASGWQRSFVEYWHMWFPRPWHDLFDRVDIAQRIVFLAISFEILDAACAHIRFLPSVAEVTLNFEPSWTGDLPLEQGVYVPDLQKLVFDTISRRNGKSSRYIYVPKLRSLELSPSRMRPSVPMNDFMDVICRVFVGFSEPLCVGFGDGTIYHLPPLTGAR</sequence>
<organism evidence="2 3">
    <name type="scientific">Exidia glandulosa HHB12029</name>
    <dbReference type="NCBI Taxonomy" id="1314781"/>
    <lineage>
        <taxon>Eukaryota</taxon>
        <taxon>Fungi</taxon>
        <taxon>Dikarya</taxon>
        <taxon>Basidiomycota</taxon>
        <taxon>Agaricomycotina</taxon>
        <taxon>Agaricomycetes</taxon>
        <taxon>Auriculariales</taxon>
        <taxon>Exidiaceae</taxon>
        <taxon>Exidia</taxon>
    </lineage>
</organism>
<reference evidence="2 3" key="1">
    <citation type="journal article" date="2016" name="Mol. Biol. Evol.">
        <title>Comparative Genomics of Early-Diverging Mushroom-Forming Fungi Provides Insights into the Origins of Lignocellulose Decay Capabilities.</title>
        <authorList>
            <person name="Nagy L.G."/>
            <person name="Riley R."/>
            <person name="Tritt A."/>
            <person name="Adam C."/>
            <person name="Daum C."/>
            <person name="Floudas D."/>
            <person name="Sun H."/>
            <person name="Yadav J.S."/>
            <person name="Pangilinan J."/>
            <person name="Larsson K.H."/>
            <person name="Matsuura K."/>
            <person name="Barry K."/>
            <person name="Labutti K."/>
            <person name="Kuo R."/>
            <person name="Ohm R.A."/>
            <person name="Bhattacharya S.S."/>
            <person name="Shirouzu T."/>
            <person name="Yoshinaga Y."/>
            <person name="Martin F.M."/>
            <person name="Grigoriev I.V."/>
            <person name="Hibbett D.S."/>
        </authorList>
    </citation>
    <scope>NUCLEOTIDE SEQUENCE [LARGE SCALE GENOMIC DNA]</scope>
    <source>
        <strain evidence="2 3">HHB12029</strain>
    </source>
</reference>
<dbReference type="Proteomes" id="UP000077266">
    <property type="component" value="Unassembled WGS sequence"/>
</dbReference>
<keyword evidence="3" id="KW-1185">Reference proteome</keyword>
<evidence type="ECO:0000313" key="2">
    <source>
        <dbReference type="EMBL" id="KZV98483.1"/>
    </source>
</evidence>
<feature type="compositionally biased region" description="Polar residues" evidence="1">
    <location>
        <begin position="131"/>
        <end position="140"/>
    </location>
</feature>
<dbReference type="InParanoid" id="A0A165LXX4"/>
<protein>
    <submittedName>
        <fullName evidence="2">Uncharacterized protein</fullName>
    </submittedName>
</protein>
<dbReference type="EMBL" id="KV425918">
    <property type="protein sequence ID" value="KZV98483.1"/>
    <property type="molecule type" value="Genomic_DNA"/>
</dbReference>
<evidence type="ECO:0000256" key="1">
    <source>
        <dbReference type="SAM" id="MobiDB-lite"/>
    </source>
</evidence>
<accession>A0A165LXX4</accession>